<comment type="subcellular location">
    <subcellularLocation>
        <location evidence="1 7">Cell membrane</location>
        <topology evidence="1 7">Multi-pass membrane protein</topology>
    </subcellularLocation>
</comment>
<organism evidence="9 10">
    <name type="scientific">Sediminispirochaeta smaragdinae (strain DSM 11293 / JCM 15392 / SEBR 4228)</name>
    <name type="common">Spirochaeta smaragdinae</name>
    <dbReference type="NCBI Taxonomy" id="573413"/>
    <lineage>
        <taxon>Bacteria</taxon>
        <taxon>Pseudomonadati</taxon>
        <taxon>Spirochaetota</taxon>
        <taxon>Spirochaetia</taxon>
        <taxon>Spirochaetales</taxon>
        <taxon>Spirochaetaceae</taxon>
        <taxon>Sediminispirochaeta</taxon>
    </lineage>
</organism>
<reference evidence="9 10" key="1">
    <citation type="journal article" date="2010" name="Stand. Genomic Sci.">
        <title>Complete genome sequence of Spirochaeta smaragdinae type strain (SEBR 4228).</title>
        <authorList>
            <person name="Mavromatis K."/>
            <person name="Yasawong M."/>
            <person name="Chertkov O."/>
            <person name="Lapidus A."/>
            <person name="Lucas S."/>
            <person name="Nolan M."/>
            <person name="Del Rio T.G."/>
            <person name="Tice H."/>
            <person name="Cheng J.F."/>
            <person name="Pitluck S."/>
            <person name="Liolios K."/>
            <person name="Ivanova N."/>
            <person name="Tapia R."/>
            <person name="Han C."/>
            <person name="Bruce D."/>
            <person name="Goodwin L."/>
            <person name="Pati A."/>
            <person name="Chen A."/>
            <person name="Palaniappan K."/>
            <person name="Land M."/>
            <person name="Hauser L."/>
            <person name="Chang Y.J."/>
            <person name="Jeffries C.D."/>
            <person name="Detter J.C."/>
            <person name="Rohde M."/>
            <person name="Brambilla E."/>
            <person name="Spring S."/>
            <person name="Goker M."/>
            <person name="Sikorski J."/>
            <person name="Woyke T."/>
            <person name="Bristow J."/>
            <person name="Eisen J.A."/>
            <person name="Markowitz V."/>
            <person name="Hugenholtz P."/>
            <person name="Klenk H.P."/>
            <person name="Kyrpides N.C."/>
        </authorList>
    </citation>
    <scope>NUCLEOTIDE SEQUENCE [LARGE SCALE GENOMIC DNA]</scope>
    <source>
        <strain evidence="10">DSM 11293 / JCM 15392 / SEBR 4228</strain>
    </source>
</reference>
<feature type="domain" description="ABC transmembrane type-1" evidence="8">
    <location>
        <begin position="87"/>
        <end position="278"/>
    </location>
</feature>
<sequence length="293" mass="32329">MSSKSLSLTTPHMRSRHRLSGKNHSTMKFLLGFFIALIMFFPMYAVIICSVKTNGQVLSDPFGIPHPFDLTAFGLVLGKSGEFWGFLYNSIVIAVSTIVIVDLFAMAAGIALSRIRFKGRPLIYNFFIMGMLFPITVAVLPLYLQLRDLGLLGTQGGVILAEAAFGLPMAIFLFTGFFKDIPQELQDACQMDGGGMFTFFFKIVIPISRPVVATVSIITFIQSWNQFLFPLLVLDDSSKFTIPLGIMQFQGQFTTGWNQVMAFITISIIPMAAFYFSAQRYIVAGLTAGAVKG</sequence>
<gene>
    <name evidence="9" type="ordered locus">Spirs_1215</name>
</gene>
<evidence type="ECO:0000256" key="3">
    <source>
        <dbReference type="ARBA" id="ARBA00022475"/>
    </source>
</evidence>
<dbReference type="PANTHER" id="PTHR43744">
    <property type="entry name" value="ABC TRANSPORTER PERMEASE PROTEIN MG189-RELATED-RELATED"/>
    <property type="match status" value="1"/>
</dbReference>
<dbReference type="OrthoDB" id="187395at2"/>
<keyword evidence="6 7" id="KW-0472">Membrane</keyword>
<protein>
    <submittedName>
        <fullName evidence="9">Binding-protein-dependent transport systems inner membrane component</fullName>
    </submittedName>
</protein>
<dbReference type="AlphaFoldDB" id="E1R2R0"/>
<evidence type="ECO:0000259" key="8">
    <source>
        <dbReference type="PROSITE" id="PS50928"/>
    </source>
</evidence>
<evidence type="ECO:0000313" key="10">
    <source>
        <dbReference type="Proteomes" id="UP000002318"/>
    </source>
</evidence>
<dbReference type="HOGENOM" id="CLU_016047_1_2_12"/>
<accession>E1R2R0</accession>
<keyword evidence="3" id="KW-1003">Cell membrane</keyword>
<keyword evidence="5 7" id="KW-1133">Transmembrane helix</keyword>
<proteinExistence type="inferred from homology"/>
<dbReference type="eggNOG" id="COG0395">
    <property type="taxonomic scope" value="Bacteria"/>
</dbReference>
<evidence type="ECO:0000256" key="6">
    <source>
        <dbReference type="ARBA" id="ARBA00023136"/>
    </source>
</evidence>
<dbReference type="CDD" id="cd06261">
    <property type="entry name" value="TM_PBP2"/>
    <property type="match status" value="1"/>
</dbReference>
<evidence type="ECO:0000256" key="4">
    <source>
        <dbReference type="ARBA" id="ARBA00022692"/>
    </source>
</evidence>
<dbReference type="EMBL" id="CP002116">
    <property type="protein sequence ID" value="ADK80342.1"/>
    <property type="molecule type" value="Genomic_DNA"/>
</dbReference>
<feature type="transmembrane region" description="Helical" evidence="7">
    <location>
        <begin position="86"/>
        <end position="110"/>
    </location>
</feature>
<dbReference type="PANTHER" id="PTHR43744:SF12">
    <property type="entry name" value="ABC TRANSPORTER PERMEASE PROTEIN MG189-RELATED"/>
    <property type="match status" value="1"/>
</dbReference>
<dbReference type="Pfam" id="PF00528">
    <property type="entry name" value="BPD_transp_1"/>
    <property type="match status" value="1"/>
</dbReference>
<dbReference type="RefSeq" id="WP_013253806.1">
    <property type="nucleotide sequence ID" value="NC_014364.1"/>
</dbReference>
<dbReference type="InterPro" id="IPR035906">
    <property type="entry name" value="MetI-like_sf"/>
</dbReference>
<dbReference type="GO" id="GO:0055085">
    <property type="term" value="P:transmembrane transport"/>
    <property type="evidence" value="ECO:0007669"/>
    <property type="project" value="InterPro"/>
</dbReference>
<dbReference type="InterPro" id="IPR000515">
    <property type="entry name" value="MetI-like"/>
</dbReference>
<evidence type="ECO:0000256" key="5">
    <source>
        <dbReference type="ARBA" id="ARBA00022989"/>
    </source>
</evidence>
<feature type="transmembrane region" description="Helical" evidence="7">
    <location>
        <begin position="122"/>
        <end position="144"/>
    </location>
</feature>
<evidence type="ECO:0000256" key="7">
    <source>
        <dbReference type="RuleBase" id="RU363032"/>
    </source>
</evidence>
<dbReference type="STRING" id="573413.Spirs_1215"/>
<feature type="transmembrane region" description="Helical" evidence="7">
    <location>
        <begin position="156"/>
        <end position="178"/>
    </location>
</feature>
<keyword evidence="10" id="KW-1185">Reference proteome</keyword>
<evidence type="ECO:0000256" key="1">
    <source>
        <dbReference type="ARBA" id="ARBA00004651"/>
    </source>
</evidence>
<dbReference type="GO" id="GO:0005886">
    <property type="term" value="C:plasma membrane"/>
    <property type="evidence" value="ECO:0007669"/>
    <property type="project" value="UniProtKB-SubCell"/>
</dbReference>
<dbReference type="KEGG" id="ssm:Spirs_1215"/>
<evidence type="ECO:0000313" key="9">
    <source>
        <dbReference type="EMBL" id="ADK80342.1"/>
    </source>
</evidence>
<name>E1R2R0_SEDSS</name>
<dbReference type="Gene3D" id="1.10.3720.10">
    <property type="entry name" value="MetI-like"/>
    <property type="match status" value="1"/>
</dbReference>
<evidence type="ECO:0000256" key="2">
    <source>
        <dbReference type="ARBA" id="ARBA00022448"/>
    </source>
</evidence>
<keyword evidence="4 7" id="KW-0812">Transmembrane</keyword>
<comment type="similarity">
    <text evidence="7">Belongs to the binding-protein-dependent transport system permease family.</text>
</comment>
<dbReference type="Proteomes" id="UP000002318">
    <property type="component" value="Chromosome"/>
</dbReference>
<keyword evidence="2 7" id="KW-0813">Transport</keyword>
<dbReference type="PROSITE" id="PS50928">
    <property type="entry name" value="ABC_TM1"/>
    <property type="match status" value="1"/>
</dbReference>
<dbReference type="SUPFAM" id="SSF161098">
    <property type="entry name" value="MetI-like"/>
    <property type="match status" value="1"/>
</dbReference>
<feature type="transmembrane region" description="Helical" evidence="7">
    <location>
        <begin position="257"/>
        <end position="276"/>
    </location>
</feature>
<feature type="transmembrane region" description="Helical" evidence="7">
    <location>
        <begin position="199"/>
        <end position="221"/>
    </location>
</feature>